<comment type="caution">
    <text evidence="2">The sequence shown here is derived from an EMBL/GenBank/DDBJ whole genome shotgun (WGS) entry which is preliminary data.</text>
</comment>
<feature type="transmembrane region" description="Helical" evidence="1">
    <location>
        <begin position="70"/>
        <end position="91"/>
    </location>
</feature>
<dbReference type="Proteomes" id="UP001178281">
    <property type="component" value="Unassembled WGS sequence"/>
</dbReference>
<keyword evidence="1" id="KW-0472">Membrane</keyword>
<keyword evidence="1" id="KW-1133">Transmembrane helix</keyword>
<feature type="transmembrane region" description="Helical" evidence="1">
    <location>
        <begin position="97"/>
        <end position="119"/>
    </location>
</feature>
<name>A0AA90SLB6_9ACTN</name>
<feature type="transmembrane region" description="Helical" evidence="1">
    <location>
        <begin position="152"/>
        <end position="174"/>
    </location>
</feature>
<sequence length="213" mass="22259">MMVRLVKLFVGLWLYGTAMAAILRAGLGNMPWDVLHQGIADKLGVSVGAVIIVVGALVLLAWIPLRERPGFGTVANVFVIGIAFDVMSPLFPYHPALVIAIPMMLLGIVGNAFATVLYIGAEMGPGPRDGLMTGLVRKTGWSVRVVRTSMEVTVVVLGFALGGTLGVGTVLYAVGVGPLIQLFARTGLGGPQLARHADKVDECASSSPEPARG</sequence>
<dbReference type="AlphaFoldDB" id="A0AA90SLB6"/>
<keyword evidence="3" id="KW-1185">Reference proteome</keyword>
<dbReference type="EMBL" id="JAUTIX010000003">
    <property type="protein sequence ID" value="MDP0398018.1"/>
    <property type="molecule type" value="Genomic_DNA"/>
</dbReference>
<evidence type="ECO:0000313" key="3">
    <source>
        <dbReference type="Proteomes" id="UP001178281"/>
    </source>
</evidence>
<accession>A0AA90SLB6</accession>
<organism evidence="2 3">
    <name type="scientific">Tsukamurella strandjordii</name>
    <dbReference type="NCBI Taxonomy" id="147577"/>
    <lineage>
        <taxon>Bacteria</taxon>
        <taxon>Bacillati</taxon>
        <taxon>Actinomycetota</taxon>
        <taxon>Actinomycetes</taxon>
        <taxon>Mycobacteriales</taxon>
        <taxon>Tsukamurellaceae</taxon>
        <taxon>Tsukamurella</taxon>
    </lineage>
</organism>
<dbReference type="InterPro" id="IPR038750">
    <property type="entry name" value="YczE/YyaS-like"/>
</dbReference>
<dbReference type="RefSeq" id="WP_220658011.1">
    <property type="nucleotide sequence ID" value="NZ_BAAAII010000004.1"/>
</dbReference>
<feature type="transmembrane region" description="Helical" evidence="1">
    <location>
        <begin position="44"/>
        <end position="63"/>
    </location>
</feature>
<dbReference type="PANTHER" id="PTHR40078">
    <property type="entry name" value="INTEGRAL MEMBRANE PROTEIN-RELATED"/>
    <property type="match status" value="1"/>
</dbReference>
<reference evidence="2" key="1">
    <citation type="submission" date="2023-08" db="EMBL/GenBank/DDBJ databases">
        <title>The draft genome of Tsukamurella strandjordii strain 050030.</title>
        <authorList>
            <person name="Zhao F."/>
            <person name="Feng Y."/>
            <person name="Zong Z."/>
        </authorList>
    </citation>
    <scope>NUCLEOTIDE SEQUENCE</scope>
    <source>
        <strain evidence="2">050030</strain>
    </source>
</reference>
<dbReference type="PANTHER" id="PTHR40078:SF1">
    <property type="entry name" value="INTEGRAL MEMBRANE PROTEIN"/>
    <property type="match status" value="1"/>
</dbReference>
<evidence type="ECO:0000256" key="1">
    <source>
        <dbReference type="SAM" id="Phobius"/>
    </source>
</evidence>
<proteinExistence type="predicted"/>
<evidence type="ECO:0008006" key="4">
    <source>
        <dbReference type="Google" id="ProtNLM"/>
    </source>
</evidence>
<keyword evidence="1" id="KW-0812">Transmembrane</keyword>
<evidence type="ECO:0000313" key="2">
    <source>
        <dbReference type="EMBL" id="MDP0398018.1"/>
    </source>
</evidence>
<protein>
    <recommendedName>
        <fullName evidence="4">Membrane protein YczE</fullName>
    </recommendedName>
</protein>
<dbReference type="Pfam" id="PF19700">
    <property type="entry name" value="DUF6198"/>
    <property type="match status" value="1"/>
</dbReference>
<gene>
    <name evidence="2" type="ORF">Q7X28_08770</name>
</gene>